<gene>
    <name evidence="1" type="ORF">FEE40_10425</name>
</gene>
<evidence type="ECO:0000313" key="2">
    <source>
        <dbReference type="Proteomes" id="UP000463931"/>
    </source>
</evidence>
<dbReference type="Proteomes" id="UP000463931">
    <property type="component" value="Chromosome"/>
</dbReference>
<accession>A0AAE6WJW1</accession>
<organism evidence="1 2">
    <name type="scientific">Ligilactobacillus murinus</name>
    <dbReference type="NCBI Taxonomy" id="1622"/>
    <lineage>
        <taxon>Bacteria</taxon>
        <taxon>Bacillati</taxon>
        <taxon>Bacillota</taxon>
        <taxon>Bacilli</taxon>
        <taxon>Lactobacillales</taxon>
        <taxon>Lactobacillaceae</taxon>
        <taxon>Ligilactobacillus</taxon>
    </lineage>
</organism>
<proteinExistence type="predicted"/>
<sequence length="79" mass="8979">MMKEKIEQTLAFLNDAIETKKDKISVLAKQISEDALDARVDGPNFAKAALEKAQKLNMYYTELGDLETQRYTLQEILKG</sequence>
<reference evidence="1 2" key="1">
    <citation type="journal article" date="2019" name="Nat. Med.">
        <title>Preventing dysbiosis of the neonatal mouse intestinal microbiome protects against late-onset sepsis.</title>
        <authorList>
            <person name="Singer J.R."/>
            <person name="Blosser E.G."/>
            <person name="Zindl C.L."/>
            <person name="Silberger D.J."/>
            <person name="Conlan S."/>
            <person name="Laufer V.A."/>
            <person name="DiToro D."/>
            <person name="Deming C."/>
            <person name="Kumar R."/>
            <person name="Morrow C.D."/>
            <person name="Segre J.A."/>
            <person name="Gray M.J."/>
            <person name="Randolph D.A."/>
            <person name="Weaver C.T."/>
        </authorList>
    </citation>
    <scope>NUCLEOTIDE SEQUENCE [LARGE SCALE GENOMIC DNA]</scope>
    <source>
        <strain evidence="1 2">V10</strain>
    </source>
</reference>
<protein>
    <submittedName>
        <fullName evidence="1">Uncharacterized protein</fullName>
    </submittedName>
</protein>
<evidence type="ECO:0000313" key="1">
    <source>
        <dbReference type="EMBL" id="QIA90538.1"/>
    </source>
</evidence>
<dbReference type="EMBL" id="CP040852">
    <property type="protein sequence ID" value="QIA90538.1"/>
    <property type="molecule type" value="Genomic_DNA"/>
</dbReference>
<name>A0AAE6WJW1_9LACO</name>
<dbReference type="RefSeq" id="WP_163588381.1">
    <property type="nucleotide sequence ID" value="NZ_CAJSZF010000010.1"/>
</dbReference>
<dbReference type="AlphaFoldDB" id="A0AAE6WJW1"/>